<evidence type="ECO:0000256" key="5">
    <source>
        <dbReference type="ARBA" id="ARBA00022679"/>
    </source>
</evidence>
<dbReference type="EMBL" id="CP118377">
    <property type="protein sequence ID" value="WFD43741.1"/>
    <property type="molecule type" value="Genomic_DNA"/>
</dbReference>
<keyword evidence="9" id="KW-1185">Reference proteome</keyword>
<keyword evidence="4 8" id="KW-0032">Aminotransferase</keyword>
<dbReference type="GO" id="GO:0006532">
    <property type="term" value="P:aspartate biosynthetic process"/>
    <property type="evidence" value="ECO:0007669"/>
    <property type="project" value="TreeGrafter"/>
</dbReference>
<dbReference type="PANTHER" id="PTHR11879">
    <property type="entry name" value="ASPARTATE AMINOTRANSFERASE"/>
    <property type="match status" value="1"/>
</dbReference>
<evidence type="ECO:0000256" key="2">
    <source>
        <dbReference type="ARBA" id="ARBA00007441"/>
    </source>
</evidence>
<evidence type="ECO:0000313" key="8">
    <source>
        <dbReference type="EMBL" id="WFD43741.1"/>
    </source>
</evidence>
<dbReference type="InterPro" id="IPR015422">
    <property type="entry name" value="PyrdxlP-dep_Trfase_small"/>
</dbReference>
<comment type="cofactor">
    <cofactor evidence="1">
        <name>pyridoxal 5'-phosphate</name>
        <dbReference type="ChEBI" id="CHEBI:597326"/>
    </cofactor>
</comment>
<dbReference type="SUPFAM" id="SSF53383">
    <property type="entry name" value="PLP-dependent transferases"/>
    <property type="match status" value="1"/>
</dbReference>
<comment type="subunit">
    <text evidence="3">Homodimer.</text>
</comment>
<protein>
    <submittedName>
        <fullName evidence="8">Aspartate transaminase</fullName>
        <ecNumber evidence="8">2.6.1.1</ecNumber>
    </submittedName>
</protein>
<name>A0AAF0JKZ9_9BASI</name>
<keyword evidence="6" id="KW-0663">Pyridoxal phosphate</keyword>
<keyword evidence="5 8" id="KW-0808">Transferase</keyword>
<dbReference type="Gene3D" id="3.90.1150.10">
    <property type="entry name" value="Aspartate Aminotransferase, domain 1"/>
    <property type="match status" value="1"/>
</dbReference>
<dbReference type="InterPro" id="IPR015424">
    <property type="entry name" value="PyrdxlP-dep_Trfase"/>
</dbReference>
<evidence type="ECO:0000256" key="4">
    <source>
        <dbReference type="ARBA" id="ARBA00022576"/>
    </source>
</evidence>
<dbReference type="Pfam" id="PF00155">
    <property type="entry name" value="Aminotran_1_2"/>
    <property type="match status" value="1"/>
</dbReference>
<dbReference type="PRINTS" id="PR00799">
    <property type="entry name" value="TRANSAMINASE"/>
</dbReference>
<dbReference type="GO" id="GO:0004069">
    <property type="term" value="F:L-aspartate:2-oxoglutarate aminotransferase activity"/>
    <property type="evidence" value="ECO:0007669"/>
    <property type="project" value="UniProtKB-EC"/>
</dbReference>
<dbReference type="PANTHER" id="PTHR11879:SF55">
    <property type="entry name" value="GLUTAMATE OXALOACETATE TRANSAMINASE 1, ISOFORM B"/>
    <property type="match status" value="1"/>
</dbReference>
<organism evidence="8 9">
    <name type="scientific">Malassezia psittaci</name>
    <dbReference type="NCBI Taxonomy" id="1821823"/>
    <lineage>
        <taxon>Eukaryota</taxon>
        <taxon>Fungi</taxon>
        <taxon>Dikarya</taxon>
        <taxon>Basidiomycota</taxon>
        <taxon>Ustilaginomycotina</taxon>
        <taxon>Malasseziomycetes</taxon>
        <taxon>Malasseziales</taxon>
        <taxon>Malasseziaceae</taxon>
        <taxon>Malassezia</taxon>
    </lineage>
</organism>
<dbReference type="InterPro" id="IPR000796">
    <property type="entry name" value="Asp_trans"/>
</dbReference>
<comment type="similarity">
    <text evidence="2">Belongs to the class-I pyridoxal-phosphate-dependent aminotransferase family.</text>
</comment>
<evidence type="ECO:0000256" key="3">
    <source>
        <dbReference type="ARBA" id="ARBA00011738"/>
    </source>
</evidence>
<evidence type="ECO:0000259" key="7">
    <source>
        <dbReference type="Pfam" id="PF00155"/>
    </source>
</evidence>
<reference evidence="8" key="1">
    <citation type="submission" date="2023-02" db="EMBL/GenBank/DDBJ databases">
        <title>Mating type loci evolution in Malassezia.</title>
        <authorList>
            <person name="Coelho M.A."/>
        </authorList>
    </citation>
    <scope>NUCLEOTIDE SEQUENCE</scope>
    <source>
        <strain evidence="8">CBS 14136</strain>
    </source>
</reference>
<feature type="domain" description="Aminotransferase class I/classII large" evidence="7">
    <location>
        <begin position="37"/>
        <end position="400"/>
    </location>
</feature>
<evidence type="ECO:0000256" key="1">
    <source>
        <dbReference type="ARBA" id="ARBA00001933"/>
    </source>
</evidence>
<proteinExistence type="inferred from homology"/>
<sequence length="413" mass="47099">MDRAWREVSPVFAPDRDPQFATEVSADTLRTALDLRLEAYHNEQGEPWKLPSVSQAFLALRADHEWDHEYLTMEGYEPFLEASTDFLFGKDCVAVKERRISSHQMLGGSGAIHTGSQILQRYYRFPTDRPTIFLPNPTCPKHAIMLHTTGFQTESYCYYNFESHAVDFLNMMNDLHKLPSNSVILLHACAHKPTGMDPSQGQWELLAKLFLDRGHFAFFVCDNQGITSGDPEKDAYSVRLFAEERIPMLVCQSFASSTGLYGERIGALHILTHDADLSRRLHSQVNILLRREIGPCPKFSAHIAALLLSEKPIHRQWLEDMHAIHKRIQTVRQTLYEALVHHYNIPGSWEHLLHGTGLFSLLGLTKKQCDRLAEEAHILVSTNSCINVAGLNPGNLDYFVRWVDRVVREERAP</sequence>
<dbReference type="GO" id="GO:0030170">
    <property type="term" value="F:pyridoxal phosphate binding"/>
    <property type="evidence" value="ECO:0007669"/>
    <property type="project" value="InterPro"/>
</dbReference>
<dbReference type="GO" id="GO:0005829">
    <property type="term" value="C:cytosol"/>
    <property type="evidence" value="ECO:0007669"/>
    <property type="project" value="TreeGrafter"/>
</dbReference>
<dbReference type="InterPro" id="IPR015421">
    <property type="entry name" value="PyrdxlP-dep_Trfase_major"/>
</dbReference>
<evidence type="ECO:0000313" key="9">
    <source>
        <dbReference type="Proteomes" id="UP001214628"/>
    </source>
</evidence>
<accession>A0AAF0JKZ9</accession>
<dbReference type="Gene3D" id="3.40.640.10">
    <property type="entry name" value="Type I PLP-dependent aspartate aminotransferase-like (Major domain)"/>
    <property type="match status" value="1"/>
</dbReference>
<dbReference type="Proteomes" id="UP001214628">
    <property type="component" value="Chromosome 3"/>
</dbReference>
<dbReference type="EC" id="2.6.1.1" evidence="8"/>
<gene>
    <name evidence="8" type="primary">aat2_2</name>
    <name evidence="8" type="ORF">MPSI1_002405</name>
</gene>
<evidence type="ECO:0000256" key="6">
    <source>
        <dbReference type="ARBA" id="ARBA00022898"/>
    </source>
</evidence>
<dbReference type="InterPro" id="IPR004839">
    <property type="entry name" value="Aminotransferase_I/II_large"/>
</dbReference>
<dbReference type="AlphaFoldDB" id="A0AAF0JKZ9"/>